<name>A0A5B7J5H4_PORTR</name>
<proteinExistence type="predicted"/>
<protein>
    <submittedName>
        <fullName evidence="1">Uncharacterized protein</fullName>
    </submittedName>
</protein>
<reference evidence="1 2" key="1">
    <citation type="submission" date="2019-05" db="EMBL/GenBank/DDBJ databases">
        <title>Another draft genome of Portunus trituberculatus and its Hox gene families provides insights of decapod evolution.</title>
        <authorList>
            <person name="Jeong J.-H."/>
            <person name="Song I."/>
            <person name="Kim S."/>
            <person name="Choi T."/>
            <person name="Kim D."/>
            <person name="Ryu S."/>
            <person name="Kim W."/>
        </authorList>
    </citation>
    <scope>NUCLEOTIDE SEQUENCE [LARGE SCALE GENOMIC DNA]</scope>
    <source>
        <tissue evidence="1">Muscle</tissue>
    </source>
</reference>
<comment type="caution">
    <text evidence="1">The sequence shown here is derived from an EMBL/GenBank/DDBJ whole genome shotgun (WGS) entry which is preliminary data.</text>
</comment>
<sequence>MSPSLYLAYLFLNCRYWYHVRQRGFSSSPAVPSWQ</sequence>
<dbReference type="Proteomes" id="UP000324222">
    <property type="component" value="Unassembled WGS sequence"/>
</dbReference>
<dbReference type="AlphaFoldDB" id="A0A5B7J5H4"/>
<accession>A0A5B7J5H4</accession>
<evidence type="ECO:0000313" key="1">
    <source>
        <dbReference type="EMBL" id="MPC88198.1"/>
    </source>
</evidence>
<dbReference type="EMBL" id="VSRR010077001">
    <property type="protein sequence ID" value="MPC88198.1"/>
    <property type="molecule type" value="Genomic_DNA"/>
</dbReference>
<keyword evidence="2" id="KW-1185">Reference proteome</keyword>
<gene>
    <name evidence="1" type="ORF">E2C01_083095</name>
</gene>
<organism evidence="1 2">
    <name type="scientific">Portunus trituberculatus</name>
    <name type="common">Swimming crab</name>
    <name type="synonym">Neptunus trituberculatus</name>
    <dbReference type="NCBI Taxonomy" id="210409"/>
    <lineage>
        <taxon>Eukaryota</taxon>
        <taxon>Metazoa</taxon>
        <taxon>Ecdysozoa</taxon>
        <taxon>Arthropoda</taxon>
        <taxon>Crustacea</taxon>
        <taxon>Multicrustacea</taxon>
        <taxon>Malacostraca</taxon>
        <taxon>Eumalacostraca</taxon>
        <taxon>Eucarida</taxon>
        <taxon>Decapoda</taxon>
        <taxon>Pleocyemata</taxon>
        <taxon>Brachyura</taxon>
        <taxon>Eubrachyura</taxon>
        <taxon>Portunoidea</taxon>
        <taxon>Portunidae</taxon>
        <taxon>Portuninae</taxon>
        <taxon>Portunus</taxon>
    </lineage>
</organism>
<evidence type="ECO:0000313" key="2">
    <source>
        <dbReference type="Proteomes" id="UP000324222"/>
    </source>
</evidence>